<accession>A0A4Q1DF28</accession>
<dbReference type="RefSeq" id="WP_129002979.1">
    <property type="nucleotide sequence ID" value="NZ_SDHZ01000001.1"/>
</dbReference>
<comment type="function">
    <text evidence="9">Nucleotidase that shows phosphatase activity on nucleoside 5'-monophosphates.</text>
</comment>
<feature type="domain" description="Survival protein SurE-like phosphatase/nucleotidase" evidence="10">
    <location>
        <begin position="17"/>
        <end position="202"/>
    </location>
</feature>
<comment type="cofactor">
    <cofactor evidence="2">
        <name>Mg(2+)</name>
        <dbReference type="ChEBI" id="CHEBI:18420"/>
    </cofactor>
</comment>
<dbReference type="GO" id="GO:0008253">
    <property type="term" value="F:5'-nucleotidase activity"/>
    <property type="evidence" value="ECO:0007669"/>
    <property type="project" value="UniProtKB-UniRule"/>
</dbReference>
<dbReference type="PANTHER" id="PTHR30457">
    <property type="entry name" value="5'-NUCLEOTIDASE SURE"/>
    <property type="match status" value="1"/>
</dbReference>
<dbReference type="PANTHER" id="PTHR30457:SF0">
    <property type="entry name" value="PHOSPHATASE, PUTATIVE (AFU_ORTHOLOGUE AFUA_4G01070)-RELATED"/>
    <property type="match status" value="1"/>
</dbReference>
<comment type="cofactor">
    <cofactor evidence="9">
        <name>a divalent metal cation</name>
        <dbReference type="ChEBI" id="CHEBI:60240"/>
    </cofactor>
    <text evidence="9">Binds 1 divalent metal cation per subunit.</text>
</comment>
<dbReference type="InterPro" id="IPR030048">
    <property type="entry name" value="SurE"/>
</dbReference>
<dbReference type="GO" id="GO:0000166">
    <property type="term" value="F:nucleotide binding"/>
    <property type="evidence" value="ECO:0007669"/>
    <property type="project" value="UniProtKB-KW"/>
</dbReference>
<dbReference type="FunFam" id="3.40.1210.10:FF:000001">
    <property type="entry name" value="5'/3'-nucleotidase SurE"/>
    <property type="match status" value="1"/>
</dbReference>
<dbReference type="InterPro" id="IPR036523">
    <property type="entry name" value="SurE-like_sf"/>
</dbReference>
<dbReference type="Proteomes" id="UP000290545">
    <property type="component" value="Unassembled WGS sequence"/>
</dbReference>
<dbReference type="AlphaFoldDB" id="A0A4Q1DF28"/>
<feature type="binding site" evidence="9">
    <location>
        <position position="23"/>
    </location>
    <ligand>
        <name>a divalent metal cation</name>
        <dbReference type="ChEBI" id="CHEBI:60240"/>
    </ligand>
</feature>
<evidence type="ECO:0000256" key="3">
    <source>
        <dbReference type="ARBA" id="ARBA00004496"/>
    </source>
</evidence>
<sequence>MAKAKKAKTTKKEEPVILITNDDGITAPGIRALVESVKGLGKIVVVAPDKPQSGMGHAITIGHPLRLQRSSVFTDVEAWQCSGTPVDCVKLAVDKVLHRKPDICLSGVNHGANHSINVIYSGTMSAALEAAIESIPSIGFSLLDYSVEADFTGAQHYARLLVQQILGKKIDKHLCLNVNIPPTPVELLKGLKVCRQAYAKYEEEFAERKDPHDKTYYWLTGEFVNFDKGRDTDVWALANNYVSVVPVQFDLTHYLLKEKLEKSLITK</sequence>
<evidence type="ECO:0000256" key="1">
    <source>
        <dbReference type="ARBA" id="ARBA00000815"/>
    </source>
</evidence>
<comment type="caution">
    <text evidence="11">The sequence shown here is derived from an EMBL/GenBank/DDBJ whole genome shotgun (WGS) entry which is preliminary data.</text>
</comment>
<dbReference type="EMBL" id="SDHZ01000001">
    <property type="protein sequence ID" value="RXK87229.1"/>
    <property type="molecule type" value="Genomic_DNA"/>
</dbReference>
<dbReference type="InterPro" id="IPR002828">
    <property type="entry name" value="SurE-like_Pase/nucleotidase"/>
</dbReference>
<dbReference type="GO" id="GO:0005737">
    <property type="term" value="C:cytoplasm"/>
    <property type="evidence" value="ECO:0007669"/>
    <property type="project" value="UniProtKB-SubCell"/>
</dbReference>
<dbReference type="SUPFAM" id="SSF64167">
    <property type="entry name" value="SurE-like"/>
    <property type="match status" value="1"/>
</dbReference>
<dbReference type="NCBIfam" id="TIGR00087">
    <property type="entry name" value="surE"/>
    <property type="match status" value="1"/>
</dbReference>
<keyword evidence="7 9" id="KW-0547">Nucleotide-binding</keyword>
<dbReference type="NCBIfam" id="NF001492">
    <property type="entry name" value="PRK00346.2-2"/>
    <property type="match status" value="1"/>
</dbReference>
<dbReference type="GO" id="GO:0046872">
    <property type="term" value="F:metal ion binding"/>
    <property type="evidence" value="ECO:0007669"/>
    <property type="project" value="UniProtKB-UniRule"/>
</dbReference>
<dbReference type="OrthoDB" id="9780815at2"/>
<evidence type="ECO:0000313" key="11">
    <source>
        <dbReference type="EMBL" id="RXK87229.1"/>
    </source>
</evidence>
<evidence type="ECO:0000256" key="5">
    <source>
        <dbReference type="ARBA" id="ARBA00022490"/>
    </source>
</evidence>
<evidence type="ECO:0000256" key="4">
    <source>
        <dbReference type="ARBA" id="ARBA00011062"/>
    </source>
</evidence>
<dbReference type="Pfam" id="PF01975">
    <property type="entry name" value="SurE"/>
    <property type="match status" value="1"/>
</dbReference>
<evidence type="ECO:0000313" key="12">
    <source>
        <dbReference type="Proteomes" id="UP000290545"/>
    </source>
</evidence>
<dbReference type="HAMAP" id="MF_00060">
    <property type="entry name" value="SurE"/>
    <property type="match status" value="1"/>
</dbReference>
<protein>
    <recommendedName>
        <fullName evidence="9">5'-nucleotidase SurE</fullName>
        <ecNumber evidence="9">3.1.3.5</ecNumber>
    </recommendedName>
    <alternativeName>
        <fullName evidence="9">Nucleoside 5'-monophosphate phosphohydrolase</fullName>
    </alternativeName>
</protein>
<gene>
    <name evidence="9 11" type="primary">surE</name>
    <name evidence="11" type="ORF">ESB13_10740</name>
</gene>
<dbReference type="EC" id="3.1.3.5" evidence="9"/>
<keyword evidence="12" id="KW-1185">Reference proteome</keyword>
<reference evidence="11 12" key="1">
    <citation type="submission" date="2019-01" db="EMBL/GenBank/DDBJ databases">
        <title>Filimonas sp. strain TTM-71.</title>
        <authorList>
            <person name="Chen W.-M."/>
        </authorList>
    </citation>
    <scope>NUCLEOTIDE SEQUENCE [LARGE SCALE GENOMIC DNA]</scope>
    <source>
        <strain evidence="11 12">TTM-71</strain>
    </source>
</reference>
<comment type="similarity">
    <text evidence="4 9">Belongs to the SurE nucleotidase family.</text>
</comment>
<dbReference type="Gene3D" id="3.40.1210.10">
    <property type="entry name" value="Survival protein SurE-like phosphatase/nucleotidase"/>
    <property type="match status" value="1"/>
</dbReference>
<dbReference type="NCBIfam" id="NF001490">
    <property type="entry name" value="PRK00346.1-4"/>
    <property type="match status" value="1"/>
</dbReference>
<keyword evidence="5 9" id="KW-0963">Cytoplasm</keyword>
<keyword evidence="6 9" id="KW-0479">Metal-binding</keyword>
<evidence type="ECO:0000256" key="6">
    <source>
        <dbReference type="ARBA" id="ARBA00022723"/>
    </source>
</evidence>
<feature type="binding site" evidence="9">
    <location>
        <position position="109"/>
    </location>
    <ligand>
        <name>a divalent metal cation</name>
        <dbReference type="ChEBI" id="CHEBI:60240"/>
    </ligand>
</feature>
<evidence type="ECO:0000259" key="10">
    <source>
        <dbReference type="Pfam" id="PF01975"/>
    </source>
</evidence>
<comment type="subcellular location">
    <subcellularLocation>
        <location evidence="3 9">Cytoplasm</location>
    </subcellularLocation>
</comment>
<evidence type="ECO:0000256" key="8">
    <source>
        <dbReference type="ARBA" id="ARBA00022801"/>
    </source>
</evidence>
<feature type="binding site" evidence="9">
    <location>
        <position position="22"/>
    </location>
    <ligand>
        <name>a divalent metal cation</name>
        <dbReference type="ChEBI" id="CHEBI:60240"/>
    </ligand>
</feature>
<proteinExistence type="inferred from homology"/>
<feature type="binding site" evidence="9">
    <location>
        <position position="53"/>
    </location>
    <ligand>
        <name>a divalent metal cation</name>
        <dbReference type="ChEBI" id="CHEBI:60240"/>
    </ligand>
</feature>
<name>A0A4Q1DF28_9BACT</name>
<keyword evidence="8 9" id="KW-0378">Hydrolase</keyword>
<evidence type="ECO:0000256" key="7">
    <source>
        <dbReference type="ARBA" id="ARBA00022741"/>
    </source>
</evidence>
<organism evidence="11 12">
    <name type="scientific">Filimonas effusa</name>
    <dbReference type="NCBI Taxonomy" id="2508721"/>
    <lineage>
        <taxon>Bacteria</taxon>
        <taxon>Pseudomonadati</taxon>
        <taxon>Bacteroidota</taxon>
        <taxon>Chitinophagia</taxon>
        <taxon>Chitinophagales</taxon>
        <taxon>Chitinophagaceae</taxon>
        <taxon>Filimonas</taxon>
    </lineage>
</organism>
<evidence type="ECO:0000256" key="9">
    <source>
        <dbReference type="HAMAP-Rule" id="MF_00060"/>
    </source>
</evidence>
<comment type="catalytic activity">
    <reaction evidence="1 9">
        <text>a ribonucleoside 5'-phosphate + H2O = a ribonucleoside + phosphate</text>
        <dbReference type="Rhea" id="RHEA:12484"/>
        <dbReference type="ChEBI" id="CHEBI:15377"/>
        <dbReference type="ChEBI" id="CHEBI:18254"/>
        <dbReference type="ChEBI" id="CHEBI:43474"/>
        <dbReference type="ChEBI" id="CHEBI:58043"/>
        <dbReference type="EC" id="3.1.3.5"/>
    </reaction>
</comment>
<evidence type="ECO:0000256" key="2">
    <source>
        <dbReference type="ARBA" id="ARBA00001946"/>
    </source>
</evidence>